<evidence type="ECO:0000313" key="2">
    <source>
        <dbReference type="Proteomes" id="UP000430508"/>
    </source>
</evidence>
<protein>
    <submittedName>
        <fullName evidence="1">Uncharacterized protein</fullName>
    </submittedName>
</protein>
<sequence>MMRISSIAYNQDRDCIGCAIRDEKQISTYILSFQIADQLLSRYQGKWGISGNGITLLFTDLDHPLTIDYDSGIINYGSLTTAFYHRYNPAKGLTVLVEDICSDLAIPQSEPIEYEEYFFRLFVKLVEIFHARCNVQILPGKNEGEWEIRLGEGEASGWIGKDGIAENRFGEKIDIKQWQSLRIEKAALYVFGFNSFCKNFQCPIK</sequence>
<name>A0A857DN71_9FIRM</name>
<reference evidence="1 2" key="1">
    <citation type="submission" date="2019-12" db="EMBL/GenBank/DDBJ databases">
        <title>Sequence classification of anaerobic respiratory reductive dehalogenases: First we see many, then we see few.</title>
        <authorList>
            <person name="Molenda O."/>
            <person name="Puentes Jacome L.A."/>
            <person name="Cao X."/>
            <person name="Nesbo C.L."/>
            <person name="Tang S."/>
            <person name="Morson N."/>
            <person name="Patron J."/>
            <person name="Lomheim L."/>
            <person name="Wishart D.S."/>
            <person name="Edwards E.A."/>
        </authorList>
    </citation>
    <scope>NUCLEOTIDE SEQUENCE [LARGE SCALE GENOMIC DNA]</scope>
    <source>
        <strain evidence="1 2">12DCA</strain>
    </source>
</reference>
<dbReference type="RefSeq" id="WP_019224760.1">
    <property type="nucleotide sequence ID" value="NZ_CP046996.1"/>
</dbReference>
<proteinExistence type="predicted"/>
<dbReference type="EMBL" id="CP046996">
    <property type="protein sequence ID" value="QHA01506.1"/>
    <property type="molecule type" value="Genomic_DNA"/>
</dbReference>
<dbReference type="AlphaFoldDB" id="A0A857DN71"/>
<organism evidence="1 2">
    <name type="scientific">Dehalobacter restrictus</name>
    <dbReference type="NCBI Taxonomy" id="55583"/>
    <lineage>
        <taxon>Bacteria</taxon>
        <taxon>Bacillati</taxon>
        <taxon>Bacillota</taxon>
        <taxon>Clostridia</taxon>
        <taxon>Eubacteriales</taxon>
        <taxon>Desulfitobacteriaceae</taxon>
        <taxon>Dehalobacter</taxon>
    </lineage>
</organism>
<evidence type="ECO:0000313" key="1">
    <source>
        <dbReference type="EMBL" id="QHA01506.1"/>
    </source>
</evidence>
<dbReference type="Proteomes" id="UP000430508">
    <property type="component" value="Chromosome"/>
</dbReference>
<gene>
    <name evidence="1" type="ORF">GQ588_13075</name>
</gene>
<accession>A0A857DN71</accession>